<dbReference type="EMBL" id="JAKIJS010000001">
    <property type="protein sequence ID" value="MCF6137947.1"/>
    <property type="molecule type" value="Genomic_DNA"/>
</dbReference>
<organism evidence="5 6">
    <name type="scientific">Pseudalkalibacillus berkeleyi</name>
    <dbReference type="NCBI Taxonomy" id="1069813"/>
    <lineage>
        <taxon>Bacteria</taxon>
        <taxon>Bacillati</taxon>
        <taxon>Bacillota</taxon>
        <taxon>Bacilli</taxon>
        <taxon>Bacillales</taxon>
        <taxon>Fictibacillaceae</taxon>
        <taxon>Pseudalkalibacillus</taxon>
    </lineage>
</organism>
<dbReference type="Pfam" id="PF01784">
    <property type="entry name" value="DUF34_NIF3"/>
    <property type="match status" value="1"/>
</dbReference>
<dbReference type="PIRSF" id="PIRSF037489">
    <property type="entry name" value="UCP037489_NIF3_YqfO"/>
    <property type="match status" value="1"/>
</dbReference>
<reference evidence="5 6" key="1">
    <citation type="submission" date="2022-01" db="EMBL/GenBank/DDBJ databases">
        <title>Alkalihalobacillus sp. EGI L200015, a novel bacterium isolated from a salt lake sediment.</title>
        <authorList>
            <person name="Gao L."/>
            <person name="Fang B.-Z."/>
            <person name="Li W.-J."/>
        </authorList>
    </citation>
    <scope>NUCLEOTIDE SEQUENCE [LARGE SCALE GENOMIC DNA]</scope>
    <source>
        <strain evidence="5 6">KCTC 12718</strain>
    </source>
</reference>
<evidence type="ECO:0000313" key="5">
    <source>
        <dbReference type="EMBL" id="MCF6137947.1"/>
    </source>
</evidence>
<proteinExistence type="inferred from homology"/>
<dbReference type="NCBIfam" id="TIGR00486">
    <property type="entry name" value="YbgI_SA1388"/>
    <property type="match status" value="1"/>
</dbReference>
<comment type="similarity">
    <text evidence="1 4">Belongs to the GTP cyclohydrolase I type 2/NIF3 family.</text>
</comment>
<dbReference type="InterPro" id="IPR017221">
    <property type="entry name" value="DUF34/NIF3_bac"/>
</dbReference>
<evidence type="ECO:0000256" key="4">
    <source>
        <dbReference type="PIRNR" id="PIRNR037489"/>
    </source>
</evidence>
<dbReference type="PANTHER" id="PTHR13799">
    <property type="entry name" value="NGG1 INTERACTING FACTOR 3"/>
    <property type="match status" value="1"/>
</dbReference>
<dbReference type="Gene3D" id="3.30.70.120">
    <property type="match status" value="1"/>
</dbReference>
<dbReference type="InterPro" id="IPR036069">
    <property type="entry name" value="DUF34/NIF3_sf"/>
</dbReference>
<protein>
    <recommendedName>
        <fullName evidence="2 4">GTP cyclohydrolase 1 type 2 homolog</fullName>
    </recommendedName>
</protein>
<dbReference type="Proteomes" id="UP001649381">
    <property type="component" value="Unassembled WGS sequence"/>
</dbReference>
<evidence type="ECO:0000256" key="3">
    <source>
        <dbReference type="ARBA" id="ARBA00022723"/>
    </source>
</evidence>
<dbReference type="Gene3D" id="3.40.1390.30">
    <property type="entry name" value="NIF3 (NGG1p interacting factor 3)-like"/>
    <property type="match status" value="1"/>
</dbReference>
<sequence length="352" mass="38791">MAEDWDPIGLQVGSLQKRIKKIMVTLDVIEPVIDEAIREGVDLIFAHHPLIFKPLKKINPDTSYGRTIQKLLKHDITLYAAHTNLDVAVGGVNDLLADKIGMTNTEVLVNRVEDQLKKLVVFVPETHADTVRNALGDAGAGFIGNYSHCSFNTPGTGTFLPNEGTNPHIGEQGTMEYVNEVKIETIFPMSIEKDVMSAMQKSHPYEEVAYDILKLDNKGKTFGIGRIGKPKDDVTVGELAKQLKETFNLQGLRVVGDLDKKVEKIAVSGGEGNDFISNAMFKGADVYISGDIKYHFAHEAWMEGMAIIDAGHNIEKVMIDGVGSILSDWLKSKNSDTEVYLSKAETDPFTFL</sequence>
<keyword evidence="3 4" id="KW-0479">Metal-binding</keyword>
<evidence type="ECO:0000256" key="2">
    <source>
        <dbReference type="ARBA" id="ARBA00022112"/>
    </source>
</evidence>
<name>A0ABS9H282_9BACL</name>
<comment type="caution">
    <text evidence="5">The sequence shown here is derived from an EMBL/GenBank/DDBJ whole genome shotgun (WGS) entry which is preliminary data.</text>
</comment>
<keyword evidence="6" id="KW-1185">Reference proteome</keyword>
<dbReference type="SUPFAM" id="SSF102705">
    <property type="entry name" value="NIF3 (NGG1p interacting factor 3)-like"/>
    <property type="match status" value="1"/>
</dbReference>
<dbReference type="PANTHER" id="PTHR13799:SF14">
    <property type="entry name" value="GTP CYCLOHYDROLASE 1 TYPE 2 HOMOLOG"/>
    <property type="match status" value="1"/>
</dbReference>
<dbReference type="InterPro" id="IPR002678">
    <property type="entry name" value="DUF34/NIF3"/>
</dbReference>
<accession>A0ABS9H282</accession>
<evidence type="ECO:0000313" key="6">
    <source>
        <dbReference type="Proteomes" id="UP001649381"/>
    </source>
</evidence>
<gene>
    <name evidence="5" type="ORF">L2716_09455</name>
</gene>
<dbReference type="InterPro" id="IPR015867">
    <property type="entry name" value="N-reg_PII/ATP_PRibTrfase_C"/>
</dbReference>
<evidence type="ECO:0000256" key="1">
    <source>
        <dbReference type="ARBA" id="ARBA00006964"/>
    </source>
</evidence>